<protein>
    <submittedName>
        <fullName evidence="2">Uncharacterized protein</fullName>
    </submittedName>
</protein>
<reference evidence="2 3" key="1">
    <citation type="journal article" date="2008" name="Appl. Environ. Microbiol.">
        <title>Genomic insights into Mn(II) oxidation by the marine alphaproteobacterium Aurantimonas sp. strain SI85-9A1.</title>
        <authorList>
            <person name="Dick G.J."/>
            <person name="Podell S."/>
            <person name="Johnson H.A."/>
            <person name="Rivera-Espinoza Y."/>
            <person name="Bernier-Latmani R."/>
            <person name="McCarthy J.K."/>
            <person name="Torpey J.W."/>
            <person name="Clement B.G."/>
            <person name="Gaasterland T."/>
            <person name="Tebo B.M."/>
        </authorList>
    </citation>
    <scope>NUCLEOTIDE SEQUENCE [LARGE SCALE GENOMIC DNA]</scope>
    <source>
        <strain evidence="2 3">SI85-9A1</strain>
    </source>
</reference>
<dbReference type="HOGENOM" id="CLU_1160042_0_0_5"/>
<dbReference type="AntiFam" id="ANF00012">
    <property type="entry name" value="tRNA translation"/>
</dbReference>
<keyword evidence="3" id="KW-1185">Reference proteome</keyword>
<accession>Q1YHA3</accession>
<name>Q1YHA3_AURMS</name>
<evidence type="ECO:0000313" key="2">
    <source>
        <dbReference type="EMBL" id="EAS49676.1"/>
    </source>
</evidence>
<gene>
    <name evidence="2" type="ORF">SI859A1_00334</name>
</gene>
<comment type="caution">
    <text evidence="2">The sequence shown here is derived from an EMBL/GenBank/DDBJ whole genome shotgun (WGS) entry which is preliminary data.</text>
</comment>
<dbReference type="EMBL" id="AAPJ01000004">
    <property type="protein sequence ID" value="EAS49676.1"/>
    <property type="molecule type" value="Genomic_DNA"/>
</dbReference>
<feature type="region of interest" description="Disordered" evidence="1">
    <location>
        <begin position="169"/>
        <end position="188"/>
    </location>
</feature>
<dbReference type="BioCyc" id="AURANTIMONAS:SI859A1_00334-MONOMER"/>
<evidence type="ECO:0000313" key="3">
    <source>
        <dbReference type="Proteomes" id="UP000000321"/>
    </source>
</evidence>
<dbReference type="AlphaFoldDB" id="Q1YHA3"/>
<proteinExistence type="predicted"/>
<dbReference type="Proteomes" id="UP000000321">
    <property type="component" value="Unassembled WGS sequence"/>
</dbReference>
<evidence type="ECO:0000256" key="1">
    <source>
        <dbReference type="SAM" id="MobiDB-lite"/>
    </source>
</evidence>
<organism evidence="2 3">
    <name type="scientific">Aurantimonas manganoxydans (strain ATCC BAA-1229 / DSM 21871 / SI85-9A1)</name>
    <dbReference type="NCBI Taxonomy" id="287752"/>
    <lineage>
        <taxon>Bacteria</taxon>
        <taxon>Pseudomonadati</taxon>
        <taxon>Pseudomonadota</taxon>
        <taxon>Alphaproteobacteria</taxon>
        <taxon>Hyphomicrobiales</taxon>
        <taxon>Aurantimonadaceae</taxon>
        <taxon>Aurantimonas</taxon>
    </lineage>
</organism>
<sequence>MAPGAGETELFIRGKPWNLGARMGSMAPLGRLGQADDIAPVPGQGVATRSRIHRVGRVGDRRHAVRAQQMIERATDGDRRFDVIVRYSCFFRDCFGLEMYIRRLAKVGVRGGRAKSTAVGYGRIIASQREATNTQDELKRLYRLAKDGVADMDDILREQITSLRLDGERVRHARPGPNAAGAEPSDPTETCRALSVVADLYGNGAPERIRTSDPQIRSLVLYPAELRAHPEGAASAARS</sequence>